<accession>A0A7J8VSV0</accession>
<reference evidence="2 3" key="1">
    <citation type="journal article" date="2019" name="Genome Biol. Evol.">
        <title>Insights into the evolution of the New World diploid cottons (Gossypium, subgenus Houzingenia) based on genome sequencing.</title>
        <authorList>
            <person name="Grover C.E."/>
            <person name="Arick M.A. 2nd"/>
            <person name="Thrash A."/>
            <person name="Conover J.L."/>
            <person name="Sanders W.S."/>
            <person name="Peterson D.G."/>
            <person name="Frelichowski J.E."/>
            <person name="Scheffler J.A."/>
            <person name="Scheffler B.E."/>
            <person name="Wendel J.F."/>
        </authorList>
    </citation>
    <scope>NUCLEOTIDE SEQUENCE [LARGE SCALE GENOMIC DNA]</scope>
    <source>
        <strain evidence="2">57</strain>
        <tissue evidence="2">Leaf</tissue>
    </source>
</reference>
<dbReference type="Proteomes" id="UP000593573">
    <property type="component" value="Unassembled WGS sequence"/>
</dbReference>
<organism evidence="2 3">
    <name type="scientific">Gossypium klotzschianum</name>
    <dbReference type="NCBI Taxonomy" id="34286"/>
    <lineage>
        <taxon>Eukaryota</taxon>
        <taxon>Viridiplantae</taxon>
        <taxon>Streptophyta</taxon>
        <taxon>Embryophyta</taxon>
        <taxon>Tracheophyta</taxon>
        <taxon>Spermatophyta</taxon>
        <taxon>Magnoliopsida</taxon>
        <taxon>eudicotyledons</taxon>
        <taxon>Gunneridae</taxon>
        <taxon>Pentapetalae</taxon>
        <taxon>rosids</taxon>
        <taxon>malvids</taxon>
        <taxon>Malvales</taxon>
        <taxon>Malvaceae</taxon>
        <taxon>Malvoideae</taxon>
        <taxon>Gossypium</taxon>
    </lineage>
</organism>
<evidence type="ECO:0000256" key="1">
    <source>
        <dbReference type="SAM" id="MobiDB-lite"/>
    </source>
</evidence>
<feature type="region of interest" description="Disordered" evidence="1">
    <location>
        <begin position="1"/>
        <end position="57"/>
    </location>
</feature>
<sequence length="129" mass="14383">MEVEELEKRKSRKITSSSPSSALINNLDDGCLISHSSTHQLDSSNAKPRDSPQGNQALEVEQHTVEVEQHNVEVQQHTVAVAPSLGDKLEQGKKQHNNLEEGKGQDKNTWDHSYLETRTQKSKSSPTDK</sequence>
<comment type="caution">
    <text evidence="2">The sequence shown here is derived from an EMBL/GenBank/DDBJ whole genome shotgun (WGS) entry which is preliminary data.</text>
</comment>
<keyword evidence="3" id="KW-1185">Reference proteome</keyword>
<feature type="region of interest" description="Disordered" evidence="1">
    <location>
        <begin position="81"/>
        <end position="129"/>
    </location>
</feature>
<gene>
    <name evidence="2" type="ORF">Goklo_002178</name>
</gene>
<feature type="compositionally biased region" description="Basic and acidic residues" evidence="1">
    <location>
        <begin position="87"/>
        <end position="119"/>
    </location>
</feature>
<dbReference type="AlphaFoldDB" id="A0A7J8VSV0"/>
<evidence type="ECO:0000313" key="2">
    <source>
        <dbReference type="EMBL" id="MBA0665693.1"/>
    </source>
</evidence>
<protein>
    <submittedName>
        <fullName evidence="2">Uncharacterized protein</fullName>
    </submittedName>
</protein>
<name>A0A7J8VSV0_9ROSI</name>
<feature type="compositionally biased region" description="Polar residues" evidence="1">
    <location>
        <begin position="34"/>
        <end position="56"/>
    </location>
</feature>
<dbReference type="EMBL" id="JABFAB010000012">
    <property type="protein sequence ID" value="MBA0665693.1"/>
    <property type="molecule type" value="Genomic_DNA"/>
</dbReference>
<evidence type="ECO:0000313" key="3">
    <source>
        <dbReference type="Proteomes" id="UP000593573"/>
    </source>
</evidence>
<proteinExistence type="predicted"/>